<name>A0A0F9LAB2_9ZZZZ</name>
<dbReference type="EMBL" id="LAZR01006483">
    <property type="protein sequence ID" value="KKM91824.1"/>
    <property type="molecule type" value="Genomic_DNA"/>
</dbReference>
<proteinExistence type="predicted"/>
<evidence type="ECO:0000313" key="2">
    <source>
        <dbReference type="EMBL" id="KKM91824.1"/>
    </source>
</evidence>
<comment type="caution">
    <text evidence="2">The sequence shown here is derived from an EMBL/GenBank/DDBJ whole genome shotgun (WGS) entry which is preliminary data.</text>
</comment>
<evidence type="ECO:0008006" key="3">
    <source>
        <dbReference type="Google" id="ProtNLM"/>
    </source>
</evidence>
<feature type="transmembrane region" description="Helical" evidence="1">
    <location>
        <begin position="20"/>
        <end position="40"/>
    </location>
</feature>
<reference evidence="2" key="1">
    <citation type="journal article" date="2015" name="Nature">
        <title>Complex archaea that bridge the gap between prokaryotes and eukaryotes.</title>
        <authorList>
            <person name="Spang A."/>
            <person name="Saw J.H."/>
            <person name="Jorgensen S.L."/>
            <person name="Zaremba-Niedzwiedzka K."/>
            <person name="Martijn J."/>
            <person name="Lind A.E."/>
            <person name="van Eijk R."/>
            <person name="Schleper C."/>
            <person name="Guy L."/>
            <person name="Ettema T.J."/>
        </authorList>
    </citation>
    <scope>NUCLEOTIDE SEQUENCE</scope>
</reference>
<gene>
    <name evidence="2" type="ORF">LCGC14_1224580</name>
</gene>
<organism evidence="2">
    <name type="scientific">marine sediment metagenome</name>
    <dbReference type="NCBI Taxonomy" id="412755"/>
    <lineage>
        <taxon>unclassified sequences</taxon>
        <taxon>metagenomes</taxon>
        <taxon>ecological metagenomes</taxon>
    </lineage>
</organism>
<feature type="transmembrane region" description="Helical" evidence="1">
    <location>
        <begin position="52"/>
        <end position="71"/>
    </location>
</feature>
<keyword evidence="1" id="KW-0812">Transmembrane</keyword>
<keyword evidence="1" id="KW-0472">Membrane</keyword>
<accession>A0A0F9LAB2</accession>
<feature type="transmembrane region" description="Helical" evidence="1">
    <location>
        <begin position="77"/>
        <end position="97"/>
    </location>
</feature>
<dbReference type="AlphaFoldDB" id="A0A0F9LAB2"/>
<sequence>MAIALIGVIPDENFPVQFNYFHGTAAAISFIGTSAYIAFFSISMILHEKYKLWIPILGLIVIILLISLISMIPFVEWLLTISIFTWIFATIIHNIFFTEDEKVEITD</sequence>
<evidence type="ECO:0000256" key="1">
    <source>
        <dbReference type="SAM" id="Phobius"/>
    </source>
</evidence>
<protein>
    <recommendedName>
        <fullName evidence="3">DUF998 domain-containing protein</fullName>
    </recommendedName>
</protein>
<keyword evidence="1" id="KW-1133">Transmembrane helix</keyword>